<dbReference type="InterPro" id="IPR013249">
    <property type="entry name" value="RNA_pol_sigma70_r4_t2"/>
</dbReference>
<dbReference type="Pfam" id="PF04542">
    <property type="entry name" value="Sigma70_r2"/>
    <property type="match status" value="1"/>
</dbReference>
<comment type="similarity">
    <text evidence="1">Belongs to the sigma-70 factor family. ECF subfamily.</text>
</comment>
<evidence type="ECO:0000259" key="8">
    <source>
        <dbReference type="Pfam" id="PF08281"/>
    </source>
</evidence>
<evidence type="ECO:0000313" key="9">
    <source>
        <dbReference type="EMBL" id="RAV16410.1"/>
    </source>
</evidence>
<evidence type="ECO:0000256" key="6">
    <source>
        <dbReference type="SAM" id="MobiDB-lite"/>
    </source>
</evidence>
<proteinExistence type="inferred from homology"/>
<accession>A0A329M946</accession>
<evidence type="ECO:0000259" key="7">
    <source>
        <dbReference type="Pfam" id="PF04542"/>
    </source>
</evidence>
<dbReference type="SUPFAM" id="SSF88946">
    <property type="entry name" value="Sigma2 domain of RNA polymerase sigma factors"/>
    <property type="match status" value="1"/>
</dbReference>
<dbReference type="InterPro" id="IPR014284">
    <property type="entry name" value="RNA_pol_sigma-70_dom"/>
</dbReference>
<dbReference type="Pfam" id="PF08281">
    <property type="entry name" value="Sigma70_r4_2"/>
    <property type="match status" value="1"/>
</dbReference>
<evidence type="ECO:0000256" key="2">
    <source>
        <dbReference type="ARBA" id="ARBA00023015"/>
    </source>
</evidence>
<dbReference type="Gene3D" id="1.10.1740.10">
    <property type="match status" value="1"/>
</dbReference>
<reference evidence="9 10" key="1">
    <citation type="journal article" date="2009" name="Int. J. Syst. Evol. Microbiol.">
        <title>Paenibacillus contaminans sp. nov., isolated from a contaminated laboratory plate.</title>
        <authorList>
            <person name="Chou J.H."/>
            <person name="Lee J.H."/>
            <person name="Lin M.C."/>
            <person name="Chang P.S."/>
            <person name="Arun A.B."/>
            <person name="Young C.C."/>
            <person name="Chen W.M."/>
        </authorList>
    </citation>
    <scope>NUCLEOTIDE SEQUENCE [LARGE SCALE GENOMIC DNA]</scope>
    <source>
        <strain evidence="9 10">CKOBP-6</strain>
    </source>
</reference>
<feature type="compositionally biased region" description="Basic residues" evidence="6">
    <location>
        <begin position="194"/>
        <end position="203"/>
    </location>
</feature>
<keyword evidence="5" id="KW-0804">Transcription</keyword>
<keyword evidence="4" id="KW-0238">DNA-binding</keyword>
<keyword evidence="3" id="KW-0731">Sigma factor</keyword>
<evidence type="ECO:0000256" key="1">
    <source>
        <dbReference type="ARBA" id="ARBA00010641"/>
    </source>
</evidence>
<keyword evidence="2" id="KW-0805">Transcription regulation</keyword>
<dbReference type="GO" id="GO:0006352">
    <property type="term" value="P:DNA-templated transcription initiation"/>
    <property type="evidence" value="ECO:0007669"/>
    <property type="project" value="InterPro"/>
</dbReference>
<dbReference type="PANTHER" id="PTHR43133:SF8">
    <property type="entry name" value="RNA POLYMERASE SIGMA FACTOR HI_1459-RELATED"/>
    <property type="match status" value="1"/>
</dbReference>
<dbReference type="GO" id="GO:0003677">
    <property type="term" value="F:DNA binding"/>
    <property type="evidence" value="ECO:0007669"/>
    <property type="project" value="UniProtKB-KW"/>
</dbReference>
<keyword evidence="10" id="KW-1185">Reference proteome</keyword>
<dbReference type="OrthoDB" id="9785675at2"/>
<dbReference type="EMBL" id="QMFB01000021">
    <property type="protein sequence ID" value="RAV16410.1"/>
    <property type="molecule type" value="Genomic_DNA"/>
</dbReference>
<dbReference type="Proteomes" id="UP000250369">
    <property type="component" value="Unassembled WGS sequence"/>
</dbReference>
<evidence type="ECO:0000256" key="3">
    <source>
        <dbReference type="ARBA" id="ARBA00023082"/>
    </source>
</evidence>
<comment type="caution">
    <text evidence="9">The sequence shown here is derived from an EMBL/GenBank/DDBJ whole genome shotgun (WGS) entry which is preliminary data.</text>
</comment>
<evidence type="ECO:0000256" key="4">
    <source>
        <dbReference type="ARBA" id="ARBA00023125"/>
    </source>
</evidence>
<evidence type="ECO:0000313" key="10">
    <source>
        <dbReference type="Proteomes" id="UP000250369"/>
    </source>
</evidence>
<gene>
    <name evidence="9" type="ORF">DQG23_28770</name>
</gene>
<organism evidence="9 10">
    <name type="scientific">Paenibacillus contaminans</name>
    <dbReference type="NCBI Taxonomy" id="450362"/>
    <lineage>
        <taxon>Bacteria</taxon>
        <taxon>Bacillati</taxon>
        <taxon>Bacillota</taxon>
        <taxon>Bacilli</taxon>
        <taxon>Bacillales</taxon>
        <taxon>Paenibacillaceae</taxon>
        <taxon>Paenibacillus</taxon>
    </lineage>
</organism>
<evidence type="ECO:0000256" key="5">
    <source>
        <dbReference type="ARBA" id="ARBA00023163"/>
    </source>
</evidence>
<feature type="region of interest" description="Disordered" evidence="6">
    <location>
        <begin position="184"/>
        <end position="203"/>
    </location>
</feature>
<dbReference type="InterPro" id="IPR013324">
    <property type="entry name" value="RNA_pol_sigma_r3/r4-like"/>
</dbReference>
<protein>
    <submittedName>
        <fullName evidence="9">RNA polymerase sigma factor</fullName>
    </submittedName>
</protein>
<name>A0A329M946_9BACL</name>
<dbReference type="NCBIfam" id="TIGR02937">
    <property type="entry name" value="sigma70-ECF"/>
    <property type="match status" value="1"/>
</dbReference>
<dbReference type="InterPro" id="IPR039425">
    <property type="entry name" value="RNA_pol_sigma-70-like"/>
</dbReference>
<dbReference type="SUPFAM" id="SSF88659">
    <property type="entry name" value="Sigma3 and sigma4 domains of RNA polymerase sigma factors"/>
    <property type="match status" value="1"/>
</dbReference>
<dbReference type="InterPro" id="IPR013325">
    <property type="entry name" value="RNA_pol_sigma_r2"/>
</dbReference>
<sequence length="203" mass="23335">MPVSDEQLLRELLNGNAAALENIVNRYHVPIYTYLYRMLGSPSLAEDLTQECFIRVIEYVRKGRLPDSFRPWIYKIAANLCRDLWRKPSYRYEWVNDEALRDLPSDHSVASIFEKQTDREAVIAAIGRLAPEKRNLIVLRFYQELKLEEIAGVLDIPLGTVKSRLYQCLSELHRLLADRYGEDAGQSGGMNRQARTKGKGGYA</sequence>
<dbReference type="GO" id="GO:0016987">
    <property type="term" value="F:sigma factor activity"/>
    <property type="evidence" value="ECO:0007669"/>
    <property type="project" value="UniProtKB-KW"/>
</dbReference>
<dbReference type="CDD" id="cd06171">
    <property type="entry name" value="Sigma70_r4"/>
    <property type="match status" value="1"/>
</dbReference>
<dbReference type="InterPro" id="IPR036388">
    <property type="entry name" value="WH-like_DNA-bd_sf"/>
</dbReference>
<dbReference type="RefSeq" id="WP_113034490.1">
    <property type="nucleotide sequence ID" value="NZ_QMFB01000021.1"/>
</dbReference>
<dbReference type="InterPro" id="IPR007627">
    <property type="entry name" value="RNA_pol_sigma70_r2"/>
</dbReference>
<dbReference type="Gene3D" id="1.10.10.10">
    <property type="entry name" value="Winged helix-like DNA-binding domain superfamily/Winged helix DNA-binding domain"/>
    <property type="match status" value="1"/>
</dbReference>
<feature type="domain" description="RNA polymerase sigma factor 70 region 4 type 2" evidence="8">
    <location>
        <begin position="120"/>
        <end position="167"/>
    </location>
</feature>
<dbReference type="PANTHER" id="PTHR43133">
    <property type="entry name" value="RNA POLYMERASE ECF-TYPE SIGMA FACTO"/>
    <property type="match status" value="1"/>
</dbReference>
<dbReference type="AlphaFoldDB" id="A0A329M946"/>
<feature type="domain" description="RNA polymerase sigma-70 region 2" evidence="7">
    <location>
        <begin position="24"/>
        <end position="87"/>
    </location>
</feature>